<evidence type="ECO:0000313" key="9">
    <source>
        <dbReference type="Proteomes" id="UP000275024"/>
    </source>
</evidence>
<dbReference type="Gene3D" id="3.40.190.10">
    <property type="entry name" value="Periplasmic binding protein-like II"/>
    <property type="match status" value="2"/>
</dbReference>
<evidence type="ECO:0000313" key="8">
    <source>
        <dbReference type="Proteomes" id="UP000268652"/>
    </source>
</evidence>
<evidence type="ECO:0000256" key="4">
    <source>
        <dbReference type="SAM" id="SignalP"/>
    </source>
</evidence>
<dbReference type="EMBL" id="RBDX01000001">
    <property type="protein sequence ID" value="RKN12521.1"/>
    <property type="molecule type" value="Genomic_DNA"/>
</dbReference>
<dbReference type="SUPFAM" id="SSF53850">
    <property type="entry name" value="Periplasmic binding protein-like II"/>
    <property type="match status" value="1"/>
</dbReference>
<dbReference type="InterPro" id="IPR015168">
    <property type="entry name" value="SsuA/THI5"/>
</dbReference>
<evidence type="ECO:0000256" key="3">
    <source>
        <dbReference type="ARBA" id="ARBA00022729"/>
    </source>
</evidence>
<dbReference type="AlphaFoldDB" id="A0A3A9WH18"/>
<accession>A0A3A9WH18</accession>
<dbReference type="RefSeq" id="WP_120695072.1">
    <property type="nucleotide sequence ID" value="NZ_RBDX01000001.1"/>
</dbReference>
<proteinExistence type="inferred from homology"/>
<comment type="caution">
    <text evidence="6">The sequence shown here is derived from an EMBL/GenBank/DDBJ whole genome shotgun (WGS) entry which is preliminary data.</text>
</comment>
<evidence type="ECO:0000259" key="5">
    <source>
        <dbReference type="Pfam" id="PF09084"/>
    </source>
</evidence>
<dbReference type="GO" id="GO:0042597">
    <property type="term" value="C:periplasmic space"/>
    <property type="evidence" value="ECO:0007669"/>
    <property type="project" value="UniProtKB-SubCell"/>
</dbReference>
<dbReference type="OrthoDB" id="5348911at2"/>
<comment type="similarity">
    <text evidence="2">Belongs to the bacterial solute-binding protein SsuA/TauA family.</text>
</comment>
<sequence>MRNAIPFGRAGRTGSGPLLAPPLAALSLAALLATTACAGDASEPGTIRVAHVCGGINVATIATNAATFPEGVEVEKICFDGGAEAVQALVGGGVDAFVGSTEHVASTRSRGLDVRAYAALSQAVPYSLVSRAGSGVESVADLAGETVAVTSPGSLSDTELLKAASDAGVDYSGMNVIGAGSGASMAAAIREGGAVAGMVSEPQLSDMLASGDYTLTWEPDFDYAALVVLSRADWVEGHEEELTRFLEGLREAEDRSREDGAFAVESLADEDFAVSDEVLADAVRATLGNTPRGLAIEEPVYRDTIDLLTEVDRLDAEDAPTFDEAFDFSLLPGS</sequence>
<evidence type="ECO:0000313" key="7">
    <source>
        <dbReference type="EMBL" id="RKN27713.1"/>
    </source>
</evidence>
<evidence type="ECO:0000256" key="2">
    <source>
        <dbReference type="ARBA" id="ARBA00010742"/>
    </source>
</evidence>
<feature type="chain" id="PRO_5017205101" evidence="4">
    <location>
        <begin position="39"/>
        <end position="334"/>
    </location>
</feature>
<feature type="domain" description="SsuA/THI5-like" evidence="5">
    <location>
        <begin position="70"/>
        <end position="252"/>
    </location>
</feature>
<evidence type="ECO:0000313" key="6">
    <source>
        <dbReference type="EMBL" id="RKN12521.1"/>
    </source>
</evidence>
<reference evidence="8 9" key="1">
    <citation type="submission" date="2018-09" db="EMBL/GenBank/DDBJ databases">
        <title>Streptomyces sp. nov. DS1-2, an endophytic actinomycete isolated from roots of Dendrobium scabrilingue.</title>
        <authorList>
            <person name="Kuncharoen N."/>
            <person name="Kudo T."/>
            <person name="Ohkuma M."/>
            <person name="Yuki M."/>
            <person name="Tanasupawat S."/>
        </authorList>
    </citation>
    <scope>NUCLEOTIDE SEQUENCE [LARGE SCALE GENOMIC DNA]</scope>
    <source>
        <strain evidence="6 9">AZ1-7</strain>
        <strain evidence="7 8">DS1-2</strain>
    </source>
</reference>
<keyword evidence="8" id="KW-1185">Reference proteome</keyword>
<organism evidence="6 9">
    <name type="scientific">Streptomyces radicis</name>
    <dbReference type="NCBI Taxonomy" id="1750517"/>
    <lineage>
        <taxon>Bacteria</taxon>
        <taxon>Bacillati</taxon>
        <taxon>Actinomycetota</taxon>
        <taxon>Actinomycetes</taxon>
        <taxon>Kitasatosporales</taxon>
        <taxon>Streptomycetaceae</taxon>
        <taxon>Streptomyces</taxon>
    </lineage>
</organism>
<gene>
    <name evidence="7" type="ORF">D7318_02180</name>
    <name evidence="6" type="ORF">D7319_00715</name>
</gene>
<comment type="subcellular location">
    <subcellularLocation>
        <location evidence="1">Periplasm</location>
    </subcellularLocation>
</comment>
<protein>
    <submittedName>
        <fullName evidence="6">ABC transporter substrate-binding protein</fullName>
    </submittedName>
</protein>
<dbReference type="EMBL" id="RBDY01000001">
    <property type="protein sequence ID" value="RKN27713.1"/>
    <property type="molecule type" value="Genomic_DNA"/>
</dbReference>
<keyword evidence="3 4" id="KW-0732">Signal</keyword>
<feature type="signal peptide" evidence="4">
    <location>
        <begin position="1"/>
        <end position="38"/>
    </location>
</feature>
<dbReference type="Proteomes" id="UP000275024">
    <property type="component" value="Unassembled WGS sequence"/>
</dbReference>
<dbReference type="GO" id="GO:0042918">
    <property type="term" value="P:alkanesulfonate transmembrane transport"/>
    <property type="evidence" value="ECO:0007669"/>
    <property type="project" value="TreeGrafter"/>
</dbReference>
<evidence type="ECO:0000256" key="1">
    <source>
        <dbReference type="ARBA" id="ARBA00004418"/>
    </source>
</evidence>
<dbReference type="Proteomes" id="UP000268652">
    <property type="component" value="Unassembled WGS sequence"/>
</dbReference>
<dbReference type="PANTHER" id="PTHR30024">
    <property type="entry name" value="ALIPHATIC SULFONATES-BINDING PROTEIN-RELATED"/>
    <property type="match status" value="1"/>
</dbReference>
<dbReference type="Pfam" id="PF09084">
    <property type="entry name" value="NMT1"/>
    <property type="match status" value="1"/>
</dbReference>
<name>A0A3A9WH18_9ACTN</name>
<dbReference type="PANTHER" id="PTHR30024:SF47">
    <property type="entry name" value="TAURINE-BINDING PERIPLASMIC PROTEIN"/>
    <property type="match status" value="1"/>
</dbReference>